<evidence type="ECO:0000313" key="11">
    <source>
        <dbReference type="Proteomes" id="UP001597295"/>
    </source>
</evidence>
<reference evidence="11" key="1">
    <citation type="journal article" date="2019" name="Int. J. Syst. Evol. Microbiol.">
        <title>The Global Catalogue of Microorganisms (GCM) 10K type strain sequencing project: providing services to taxonomists for standard genome sequencing and annotation.</title>
        <authorList>
            <consortium name="The Broad Institute Genomics Platform"/>
            <consortium name="The Broad Institute Genome Sequencing Center for Infectious Disease"/>
            <person name="Wu L."/>
            <person name="Ma J."/>
        </authorList>
    </citation>
    <scope>NUCLEOTIDE SEQUENCE [LARGE SCALE GENOMIC DNA]</scope>
    <source>
        <strain evidence="11">CGMCC 1.19062</strain>
    </source>
</reference>
<keyword evidence="4 7" id="KW-0694">RNA-binding</keyword>
<name>A0ABW5DJT4_9PROT</name>
<comment type="function">
    <text evidence="7">Hydrolyzes ribosome-free peptidyl-tRNAs (with 1 or more amino acids incorporated), which drop off the ribosome during protein synthesis, or as a result of ribosome stalling.</text>
</comment>
<evidence type="ECO:0000256" key="9">
    <source>
        <dbReference type="RuleBase" id="RU004320"/>
    </source>
</evidence>
<evidence type="ECO:0000256" key="5">
    <source>
        <dbReference type="ARBA" id="ARBA00038063"/>
    </source>
</evidence>
<proteinExistence type="inferred from homology"/>
<comment type="function">
    <text evidence="7">Catalyzes the release of premature peptidyl moieties from peptidyl-tRNA molecules trapped in stalled 50S ribosomal subunits, and thus maintains levels of free tRNAs and 50S ribosomes.</text>
</comment>
<feature type="binding site" evidence="7">
    <location>
        <position position="68"/>
    </location>
    <ligand>
        <name>tRNA</name>
        <dbReference type="ChEBI" id="CHEBI:17843"/>
    </ligand>
</feature>
<dbReference type="PANTHER" id="PTHR17224">
    <property type="entry name" value="PEPTIDYL-TRNA HYDROLASE"/>
    <property type="match status" value="1"/>
</dbReference>
<feature type="binding site" evidence="7">
    <location>
        <position position="14"/>
    </location>
    <ligand>
        <name>tRNA</name>
        <dbReference type="ChEBI" id="CHEBI:17843"/>
    </ligand>
</feature>
<dbReference type="NCBIfam" id="TIGR00447">
    <property type="entry name" value="pth"/>
    <property type="match status" value="1"/>
</dbReference>
<gene>
    <name evidence="7 10" type="primary">pth</name>
    <name evidence="10" type="ORF">ACFSM5_00610</name>
</gene>
<organism evidence="10 11">
    <name type="scientific">Lacibacterium aquatile</name>
    <dbReference type="NCBI Taxonomy" id="1168082"/>
    <lineage>
        <taxon>Bacteria</taxon>
        <taxon>Pseudomonadati</taxon>
        <taxon>Pseudomonadota</taxon>
        <taxon>Alphaproteobacteria</taxon>
        <taxon>Rhodospirillales</taxon>
        <taxon>Rhodospirillaceae</taxon>
    </lineage>
</organism>
<evidence type="ECO:0000256" key="4">
    <source>
        <dbReference type="ARBA" id="ARBA00022884"/>
    </source>
</evidence>
<comment type="subunit">
    <text evidence="7">Monomer.</text>
</comment>
<accession>A0ABW5DJT4</accession>
<dbReference type="PANTHER" id="PTHR17224:SF1">
    <property type="entry name" value="PEPTIDYL-TRNA HYDROLASE"/>
    <property type="match status" value="1"/>
</dbReference>
<evidence type="ECO:0000256" key="2">
    <source>
        <dbReference type="ARBA" id="ARBA00022555"/>
    </source>
</evidence>
<dbReference type="EMBL" id="JBHUIP010000001">
    <property type="protein sequence ID" value="MFD2261367.1"/>
    <property type="molecule type" value="Genomic_DNA"/>
</dbReference>
<dbReference type="Pfam" id="PF01195">
    <property type="entry name" value="Pept_tRNA_hydro"/>
    <property type="match status" value="1"/>
</dbReference>
<dbReference type="InterPro" id="IPR036416">
    <property type="entry name" value="Pept_tRNA_hydro_sf"/>
</dbReference>
<dbReference type="GO" id="GO:0004045">
    <property type="term" value="F:peptidyl-tRNA hydrolase activity"/>
    <property type="evidence" value="ECO:0007669"/>
    <property type="project" value="UniProtKB-EC"/>
</dbReference>
<evidence type="ECO:0000313" key="10">
    <source>
        <dbReference type="EMBL" id="MFD2261367.1"/>
    </source>
</evidence>
<dbReference type="SUPFAM" id="SSF53178">
    <property type="entry name" value="Peptidyl-tRNA hydrolase-like"/>
    <property type="match status" value="1"/>
</dbReference>
<protein>
    <recommendedName>
        <fullName evidence="6 7">Peptidyl-tRNA hydrolase</fullName>
        <shortName evidence="7">Pth</shortName>
        <ecNumber evidence="1 7">3.1.1.29</ecNumber>
    </recommendedName>
</protein>
<dbReference type="CDD" id="cd00462">
    <property type="entry name" value="PTH"/>
    <property type="match status" value="1"/>
</dbReference>
<feature type="binding site" evidence="7">
    <location>
        <position position="66"/>
    </location>
    <ligand>
        <name>tRNA</name>
        <dbReference type="ChEBI" id="CHEBI:17843"/>
    </ligand>
</feature>
<evidence type="ECO:0000256" key="7">
    <source>
        <dbReference type="HAMAP-Rule" id="MF_00083"/>
    </source>
</evidence>
<dbReference type="InterPro" id="IPR018171">
    <property type="entry name" value="Pept_tRNA_hydro_CS"/>
</dbReference>
<dbReference type="HAMAP" id="MF_00083">
    <property type="entry name" value="Pept_tRNA_hydro_bact"/>
    <property type="match status" value="1"/>
</dbReference>
<dbReference type="PROSITE" id="PS01195">
    <property type="entry name" value="PEPT_TRNA_HYDROL_1"/>
    <property type="match status" value="1"/>
</dbReference>
<evidence type="ECO:0000256" key="6">
    <source>
        <dbReference type="ARBA" id="ARBA00050038"/>
    </source>
</evidence>
<feature type="active site" description="Proton acceptor" evidence="7">
    <location>
        <position position="19"/>
    </location>
</feature>
<keyword evidence="2 7" id="KW-0820">tRNA-binding</keyword>
<evidence type="ECO:0000256" key="3">
    <source>
        <dbReference type="ARBA" id="ARBA00022801"/>
    </source>
</evidence>
<comment type="similarity">
    <text evidence="5 7 9">Belongs to the PTH family.</text>
</comment>
<sequence>MWLFVGLGNPGREYAKNRHNIGFMAADEIVRRHRFSGWKADRKLMGEVADGEIAGEKIVVLKPMTYMNLSGDSVGAVARFYKIPIGNICVFHDELDLPPGKVRVKKGGGHGGHNGLKSIDAHCGKDYWRVRLGIGHPGDKNLVSPYVLGDFFKSETWVDPLVDAVAEAAGDLTSGSEVAFMNKIALQLPVAK</sequence>
<evidence type="ECO:0000256" key="8">
    <source>
        <dbReference type="RuleBase" id="RU000673"/>
    </source>
</evidence>
<feature type="binding site" evidence="7">
    <location>
        <position position="114"/>
    </location>
    <ligand>
        <name>tRNA</name>
        <dbReference type="ChEBI" id="CHEBI:17843"/>
    </ligand>
</feature>
<dbReference type="InterPro" id="IPR001328">
    <property type="entry name" value="Pept_tRNA_hydro"/>
</dbReference>
<dbReference type="EC" id="3.1.1.29" evidence="1 7"/>
<comment type="catalytic activity">
    <reaction evidence="7 8">
        <text>an N-acyl-L-alpha-aminoacyl-tRNA + H2O = an N-acyl-L-amino acid + a tRNA + H(+)</text>
        <dbReference type="Rhea" id="RHEA:54448"/>
        <dbReference type="Rhea" id="RHEA-COMP:10123"/>
        <dbReference type="Rhea" id="RHEA-COMP:13883"/>
        <dbReference type="ChEBI" id="CHEBI:15377"/>
        <dbReference type="ChEBI" id="CHEBI:15378"/>
        <dbReference type="ChEBI" id="CHEBI:59874"/>
        <dbReference type="ChEBI" id="CHEBI:78442"/>
        <dbReference type="ChEBI" id="CHEBI:138191"/>
        <dbReference type="EC" id="3.1.1.29"/>
    </reaction>
</comment>
<dbReference type="RefSeq" id="WP_379874028.1">
    <property type="nucleotide sequence ID" value="NZ_JBHUIP010000001.1"/>
</dbReference>
<comment type="caution">
    <text evidence="10">The sequence shown here is derived from an EMBL/GenBank/DDBJ whole genome shotgun (WGS) entry which is preliminary data.</text>
</comment>
<dbReference type="Gene3D" id="3.40.50.1470">
    <property type="entry name" value="Peptidyl-tRNA hydrolase"/>
    <property type="match status" value="1"/>
</dbReference>
<feature type="site" description="Stabilizes the basic form of H active site to accept a proton" evidence="7">
    <location>
        <position position="93"/>
    </location>
</feature>
<dbReference type="Proteomes" id="UP001597295">
    <property type="component" value="Unassembled WGS sequence"/>
</dbReference>
<evidence type="ECO:0000256" key="1">
    <source>
        <dbReference type="ARBA" id="ARBA00013260"/>
    </source>
</evidence>
<keyword evidence="11" id="KW-1185">Reference proteome</keyword>
<comment type="subcellular location">
    <subcellularLocation>
        <location evidence="7">Cytoplasm</location>
    </subcellularLocation>
</comment>
<feature type="site" description="Discriminates between blocked and unblocked aminoacyl-tRNA" evidence="7">
    <location>
        <position position="9"/>
    </location>
</feature>
<keyword evidence="7" id="KW-0963">Cytoplasm</keyword>
<keyword evidence="3 7" id="KW-0378">Hydrolase</keyword>
<dbReference type="PROSITE" id="PS01196">
    <property type="entry name" value="PEPT_TRNA_HYDROL_2"/>
    <property type="match status" value="1"/>
</dbReference>